<gene>
    <name evidence="3" type="ORF">ACFO3U_12535</name>
</gene>
<dbReference type="Pfam" id="PF13557">
    <property type="entry name" value="Phenol_MetA_deg"/>
    <property type="match status" value="1"/>
</dbReference>
<reference evidence="4" key="1">
    <citation type="journal article" date="2019" name="Int. J. Syst. Evol. Microbiol.">
        <title>The Global Catalogue of Microorganisms (GCM) 10K type strain sequencing project: providing services to taxonomists for standard genome sequencing and annotation.</title>
        <authorList>
            <consortium name="The Broad Institute Genomics Platform"/>
            <consortium name="The Broad Institute Genome Sequencing Center for Infectious Disease"/>
            <person name="Wu L."/>
            <person name="Ma J."/>
        </authorList>
    </citation>
    <scope>NUCLEOTIDE SEQUENCE [LARGE SCALE GENOMIC DNA]</scope>
    <source>
        <strain evidence="4">CCUG 50349</strain>
    </source>
</reference>
<evidence type="ECO:0000256" key="1">
    <source>
        <dbReference type="SAM" id="MobiDB-lite"/>
    </source>
</evidence>
<feature type="chain" id="PRO_5045377703" evidence="2">
    <location>
        <begin position="30"/>
        <end position="337"/>
    </location>
</feature>
<keyword evidence="2" id="KW-0732">Signal</keyword>
<comment type="caution">
    <text evidence="3">The sequence shown here is derived from an EMBL/GenBank/DDBJ whole genome shotgun (WGS) entry which is preliminary data.</text>
</comment>
<feature type="compositionally biased region" description="Basic residues" evidence="1">
    <location>
        <begin position="326"/>
        <end position="337"/>
    </location>
</feature>
<dbReference type="EMBL" id="JBHSGW010000027">
    <property type="protein sequence ID" value="MFC4740822.1"/>
    <property type="molecule type" value="Genomic_DNA"/>
</dbReference>
<accession>A0ABV9P5H8</accession>
<dbReference type="Proteomes" id="UP001595885">
    <property type="component" value="Unassembled WGS sequence"/>
</dbReference>
<name>A0ABV9P5H8_9FLAO</name>
<organism evidence="3 4">
    <name type="scientific">Flavobacterium ponti</name>
    <dbReference type="NCBI Taxonomy" id="665133"/>
    <lineage>
        <taxon>Bacteria</taxon>
        <taxon>Pseudomonadati</taxon>
        <taxon>Bacteroidota</taxon>
        <taxon>Flavobacteriia</taxon>
        <taxon>Flavobacteriales</taxon>
        <taxon>Flavobacteriaceae</taxon>
        <taxon>Flavobacterium</taxon>
    </lineage>
</organism>
<evidence type="ECO:0000313" key="3">
    <source>
        <dbReference type="EMBL" id="MFC4740822.1"/>
    </source>
</evidence>
<feature type="region of interest" description="Disordered" evidence="1">
    <location>
        <begin position="300"/>
        <end position="337"/>
    </location>
</feature>
<dbReference type="InterPro" id="IPR025737">
    <property type="entry name" value="FApF"/>
</dbReference>
<proteinExistence type="predicted"/>
<sequence length="337" mass="38345">MKNLFKPIMKNILKLLLLTALLSTEIISAQYTDVINSNRPGKSMMAFSVGKSVIQLESGVFAIKEEHDLIGYDANGFGVDFALRWGVIKEEMEAVVEVQYQNDTYTSPIEEYKRSALRTTVIGAKYLVYDPNKYYEQKVNIRSWKANQGFKWRQLIPAVGVFAGANLNFSDNPYNFNTNIIEPKVSPKVALITQNTLGTRWVLVINIIYDKITSDFKSLNGIITLTHGINEKWSVFGEAQAYDGDYYRDGVFRAGGAYLINSTMQVDASFSKNIKDTPSIMYGGVGFSWRFDKNYQEVRIKSPEDRKKDKANKSAKKKEPKLNKNKEKKLKKSKDEE</sequence>
<feature type="signal peptide" evidence="2">
    <location>
        <begin position="1"/>
        <end position="29"/>
    </location>
</feature>
<evidence type="ECO:0000313" key="4">
    <source>
        <dbReference type="Proteomes" id="UP001595885"/>
    </source>
</evidence>
<keyword evidence="4" id="KW-1185">Reference proteome</keyword>
<feature type="compositionally biased region" description="Basic and acidic residues" evidence="1">
    <location>
        <begin position="300"/>
        <end position="312"/>
    </location>
</feature>
<evidence type="ECO:0000256" key="2">
    <source>
        <dbReference type="SAM" id="SignalP"/>
    </source>
</evidence>
<protein>
    <submittedName>
        <fullName evidence="3">Transporter</fullName>
    </submittedName>
</protein>